<keyword evidence="3" id="KW-1185">Reference proteome</keyword>
<evidence type="ECO:0000313" key="3">
    <source>
        <dbReference type="Proteomes" id="UP001152766"/>
    </source>
</evidence>
<feature type="domain" description="N-acyl amino acid synthase FeeM catalytic core" evidence="1">
    <location>
        <begin position="60"/>
        <end position="219"/>
    </location>
</feature>
<dbReference type="Pfam" id="PF21926">
    <property type="entry name" value="FeeM"/>
    <property type="match status" value="1"/>
</dbReference>
<comment type="caution">
    <text evidence="2">The sequence shown here is derived from an EMBL/GenBank/DDBJ whole genome shotgun (WGS) entry which is preliminary data.</text>
</comment>
<accession>A0A9X4LJY0</accession>
<proteinExistence type="predicted"/>
<dbReference type="InterPro" id="IPR016181">
    <property type="entry name" value="Acyl_CoA_acyltransferase"/>
</dbReference>
<dbReference type="AlphaFoldDB" id="A0A9X4LJY0"/>
<evidence type="ECO:0000259" key="1">
    <source>
        <dbReference type="Pfam" id="PF21926"/>
    </source>
</evidence>
<protein>
    <recommendedName>
        <fullName evidence="1">N-acyl amino acid synthase FeeM catalytic core domain-containing protein</fullName>
    </recommendedName>
</protein>
<dbReference type="InterPro" id="IPR054597">
    <property type="entry name" value="FeeM_cat"/>
</dbReference>
<evidence type="ECO:0000313" key="2">
    <source>
        <dbReference type="EMBL" id="MDG0864907.1"/>
    </source>
</evidence>
<dbReference type="Gene3D" id="3.40.630.30">
    <property type="match status" value="1"/>
</dbReference>
<gene>
    <name evidence="2" type="ORF">EXJ73_20825</name>
</gene>
<name>A0A9X4LJY0_9BURK</name>
<reference evidence="2" key="1">
    <citation type="submission" date="2019-02" db="EMBL/GenBank/DDBJ databases">
        <title>Draft genome of the type strain Pelomonas aquatica CCUG 52575T.</title>
        <authorList>
            <person name="Gomila M."/>
            <person name="Lalucat J."/>
        </authorList>
    </citation>
    <scope>NUCLEOTIDE SEQUENCE</scope>
    <source>
        <strain evidence="2">CCUG 52575</strain>
    </source>
</reference>
<dbReference type="EMBL" id="SGUG01000045">
    <property type="protein sequence ID" value="MDG0864907.1"/>
    <property type="molecule type" value="Genomic_DNA"/>
</dbReference>
<dbReference type="SUPFAM" id="SSF55729">
    <property type="entry name" value="Acyl-CoA N-acyltransferases (Nat)"/>
    <property type="match status" value="1"/>
</dbReference>
<sequence length="430" mass="49331">MSRSRRPPATRWLRRTMRRLLARVPARARFALCRALVDCDPDPDLRLELKVAETRDELEDCFRLLHDAYVGCGFMKPDPSGMRVTIYHALPTTTTLCAKWEGRVVGTVSIIREGVFGFPLQSAFDLGRVRRQQGPIAEVSALAVHAEFREAGGSILFPLMKFVREYCTRMSDTRHLVIAVHPDQSDLYEAVLFFERLREEPVAAYDFANGAPAVGATLDLPSAAAAFRRAYKGRPPHKNLHAYFFELELPQIKLPRRRYFTTNDPVMTPQLLDHFFNRRTQVLARLDDRRKALLWSIYDTPEYRRVLPPVDQGASTGHVLRRHQRHSLRAPAEFRLEVDGAERIFVFDIVEISLSGFQAESRLDLPLHGRGVARVQLGRMDWSHNEVCVVRCKQSDNSRFYGFRVEEPDDAWCRCVAALEVSLTSRELLR</sequence>
<dbReference type="RefSeq" id="WP_268154310.1">
    <property type="nucleotide sequence ID" value="NZ_JAPPUW010000034.1"/>
</dbReference>
<dbReference type="Proteomes" id="UP001152766">
    <property type="component" value="Unassembled WGS sequence"/>
</dbReference>
<organism evidence="2 3">
    <name type="scientific">Pelomonas aquatica</name>
    <dbReference type="NCBI Taxonomy" id="431058"/>
    <lineage>
        <taxon>Bacteria</taxon>
        <taxon>Pseudomonadati</taxon>
        <taxon>Pseudomonadota</taxon>
        <taxon>Betaproteobacteria</taxon>
        <taxon>Burkholderiales</taxon>
        <taxon>Sphaerotilaceae</taxon>
        <taxon>Roseateles</taxon>
    </lineage>
</organism>